<feature type="region of interest" description="Disordered" evidence="1">
    <location>
        <begin position="189"/>
        <end position="217"/>
    </location>
</feature>
<dbReference type="EMBL" id="FNUJ01000012">
    <property type="protein sequence ID" value="SEF36929.1"/>
    <property type="molecule type" value="Genomic_DNA"/>
</dbReference>
<evidence type="ECO:0000313" key="3">
    <source>
        <dbReference type="Proteomes" id="UP000198878"/>
    </source>
</evidence>
<evidence type="ECO:0000313" key="2">
    <source>
        <dbReference type="EMBL" id="SEF36929.1"/>
    </source>
</evidence>
<dbReference type="RefSeq" id="WP_143051102.1">
    <property type="nucleotide sequence ID" value="NZ_FNUJ01000012.1"/>
</dbReference>
<accession>A0A1H5RF67</accession>
<dbReference type="OrthoDB" id="3615635at2"/>
<dbReference type="Proteomes" id="UP000198878">
    <property type="component" value="Unassembled WGS sequence"/>
</dbReference>
<dbReference type="STRING" id="218821.SAMN05421837_11240"/>
<keyword evidence="3" id="KW-1185">Reference proteome</keyword>
<proteinExistence type="predicted"/>
<dbReference type="AlphaFoldDB" id="A0A1H5RF67"/>
<gene>
    <name evidence="2" type="ORF">SAMN05421837_11240</name>
</gene>
<sequence length="319" mass="34362">MRSTTPGVGASDAPADGVSAARRRGPRTRGRTALGRLPSTAAFDKPGKPSPLNPDERKLVLFLLVTLADDRGSLALTRRRLIDAYGSREGHWCAGKTTDSLLHLLAKSIGQGATSPPPWERIVDIVNAAVPRARRSAVLGQAAALFARSVGWDRPARGYDGPFSPPAWIDEPCVTVEMIVGEGVEPEEPVEAPLRAGPGPSVPAPRVPGAKARGERPLSVATAAHPIDDPGALRQVMLAMAETTRLLDQQVEALRESLKSHQVANWKLRSENQRQRSLLEQLLREKCPGVSTDTIRQLITEQLRSIITPDPPSPRPLHG</sequence>
<organism evidence="2 3">
    <name type="scientific">Amycolatopsis pretoriensis</name>
    <dbReference type="NCBI Taxonomy" id="218821"/>
    <lineage>
        <taxon>Bacteria</taxon>
        <taxon>Bacillati</taxon>
        <taxon>Actinomycetota</taxon>
        <taxon>Actinomycetes</taxon>
        <taxon>Pseudonocardiales</taxon>
        <taxon>Pseudonocardiaceae</taxon>
        <taxon>Amycolatopsis</taxon>
    </lineage>
</organism>
<protein>
    <submittedName>
        <fullName evidence="2">Uncharacterized protein</fullName>
    </submittedName>
</protein>
<evidence type="ECO:0000256" key="1">
    <source>
        <dbReference type="SAM" id="MobiDB-lite"/>
    </source>
</evidence>
<reference evidence="3" key="1">
    <citation type="submission" date="2016-10" db="EMBL/GenBank/DDBJ databases">
        <authorList>
            <person name="Varghese N."/>
            <person name="Submissions S."/>
        </authorList>
    </citation>
    <scope>NUCLEOTIDE SEQUENCE [LARGE SCALE GENOMIC DNA]</scope>
    <source>
        <strain evidence="3">DSM 44654</strain>
    </source>
</reference>
<feature type="region of interest" description="Disordered" evidence="1">
    <location>
        <begin position="1"/>
        <end position="51"/>
    </location>
</feature>
<name>A0A1H5RF67_9PSEU</name>
<feature type="compositionally biased region" description="Basic residues" evidence="1">
    <location>
        <begin position="21"/>
        <end position="30"/>
    </location>
</feature>